<evidence type="ECO:0000313" key="3">
    <source>
        <dbReference type="Proteomes" id="UP000604825"/>
    </source>
</evidence>
<dbReference type="PANTHER" id="PTHR35828:SF3">
    <property type="entry name" value="OS03G0775900 PROTEIN"/>
    <property type="match status" value="1"/>
</dbReference>
<dbReference type="OrthoDB" id="692426at2759"/>
<protein>
    <recommendedName>
        <fullName evidence="1">DUF7595 domain-containing protein</fullName>
    </recommendedName>
</protein>
<dbReference type="EMBL" id="CAJGYO010000001">
    <property type="protein sequence ID" value="CAD6206877.1"/>
    <property type="molecule type" value="Genomic_DNA"/>
</dbReference>
<dbReference type="InterPro" id="IPR056016">
    <property type="entry name" value="DUF7595"/>
</dbReference>
<dbReference type="Proteomes" id="UP000604825">
    <property type="component" value="Unassembled WGS sequence"/>
</dbReference>
<sequence>MSSKKRPRICTYNGTATEPWPLPIPFDLRLDVLSRLDVASLLRYAAASRSTRSDILSEDFRRSLALRAEASRGFDPALLLGFSYRLPVRASTAGDRVAQTRRQHLLRFDAILLDSFDPVASRDGLVVLLRRPTDVEQRWADALSGADLRVCNSLTGQASRLPPADVREAYPHALLAVGGAGRSFQLLAADSDLRMQTFSSEDGRWGAVVEPRHAAHLPYIPPRYASRATVVGSTVYWLCILKRDHVDGQPRPPNPPCIVSLDAGSSQASRIELPPGCLDRLRYHQTVLDALMLAPSPDRRLSVLAAEICVISMWTLSEGDNSSLPAARWTRQVVIWRHAIEHEPGPAYSVQFMGLGERSGTVVLQMYGIGLVQLNLGSREAAVVRRDESFKRCFGYYNPGRYRLCLHEIHLTALLQAMKPF</sequence>
<comment type="caution">
    <text evidence="2">The sequence shown here is derived from an EMBL/GenBank/DDBJ whole genome shotgun (WGS) entry which is preliminary data.</text>
</comment>
<reference evidence="2" key="1">
    <citation type="submission" date="2020-10" db="EMBL/GenBank/DDBJ databases">
        <authorList>
            <person name="Han B."/>
            <person name="Lu T."/>
            <person name="Zhao Q."/>
            <person name="Huang X."/>
            <person name="Zhao Y."/>
        </authorList>
    </citation>
    <scope>NUCLEOTIDE SEQUENCE</scope>
</reference>
<dbReference type="PANTHER" id="PTHR35828">
    <property type="entry name" value="OS08G0203800 PROTEIN-RELATED"/>
    <property type="match status" value="1"/>
</dbReference>
<feature type="domain" description="DUF7595" evidence="1">
    <location>
        <begin position="81"/>
        <end position="421"/>
    </location>
</feature>
<gene>
    <name evidence="2" type="ORF">NCGR_LOCUS4508</name>
</gene>
<evidence type="ECO:0000313" key="2">
    <source>
        <dbReference type="EMBL" id="CAD6206877.1"/>
    </source>
</evidence>
<dbReference type="AlphaFoldDB" id="A0A811MHJ8"/>
<keyword evidence="3" id="KW-1185">Reference proteome</keyword>
<accession>A0A811MHJ8</accession>
<evidence type="ECO:0000259" key="1">
    <source>
        <dbReference type="Pfam" id="PF24523"/>
    </source>
</evidence>
<organism evidence="2 3">
    <name type="scientific">Miscanthus lutarioriparius</name>
    <dbReference type="NCBI Taxonomy" id="422564"/>
    <lineage>
        <taxon>Eukaryota</taxon>
        <taxon>Viridiplantae</taxon>
        <taxon>Streptophyta</taxon>
        <taxon>Embryophyta</taxon>
        <taxon>Tracheophyta</taxon>
        <taxon>Spermatophyta</taxon>
        <taxon>Magnoliopsida</taxon>
        <taxon>Liliopsida</taxon>
        <taxon>Poales</taxon>
        <taxon>Poaceae</taxon>
        <taxon>PACMAD clade</taxon>
        <taxon>Panicoideae</taxon>
        <taxon>Andropogonodae</taxon>
        <taxon>Andropogoneae</taxon>
        <taxon>Saccharinae</taxon>
        <taxon>Miscanthus</taxon>
    </lineage>
</organism>
<proteinExistence type="predicted"/>
<name>A0A811MHJ8_9POAL</name>
<dbReference type="Pfam" id="PF24523">
    <property type="entry name" value="DUF7595"/>
    <property type="match status" value="1"/>
</dbReference>